<evidence type="ECO:0000313" key="1">
    <source>
        <dbReference type="EMBL" id="KQL20002.1"/>
    </source>
</evidence>
<dbReference type="Pfam" id="PF11155">
    <property type="entry name" value="DUF2935"/>
    <property type="match status" value="2"/>
</dbReference>
<accession>A0A0Q3VHQ4</accession>
<protein>
    <recommendedName>
        <fullName evidence="3">DUF2935 domain-containing protein</fullName>
    </recommendedName>
</protein>
<dbReference type="Proteomes" id="UP000050996">
    <property type="component" value="Unassembled WGS sequence"/>
</dbReference>
<dbReference type="STRING" id="1637975.AN957_16455"/>
<dbReference type="Gene3D" id="1.20.1260.120">
    <property type="entry name" value="Protein of unknown function DUF2935"/>
    <property type="match status" value="1"/>
</dbReference>
<dbReference type="RefSeq" id="WP_056685212.1">
    <property type="nucleotide sequence ID" value="NZ_LJIX01000006.1"/>
</dbReference>
<evidence type="ECO:0000313" key="2">
    <source>
        <dbReference type="Proteomes" id="UP000050996"/>
    </source>
</evidence>
<keyword evidence="2" id="KW-1185">Reference proteome</keyword>
<dbReference type="EMBL" id="LJIX01000006">
    <property type="protein sequence ID" value="KQL20002.1"/>
    <property type="molecule type" value="Genomic_DNA"/>
</dbReference>
<dbReference type="InterPro" id="IPR021328">
    <property type="entry name" value="CotB-like"/>
</dbReference>
<sequence>MSECKKGEWKLAVSFEKTAKFEHRFWLQVLGDHARFLHDSLAPQETELIDAANYFIQTFDQLLGRIEVDHLIELSVRAEEESLKLREYKLTIIERHLVGKVTIHLGPTFINHMVNELDEYVLLLKYLKKGEVPPVFHELHHHLIWLLDAAGHSGAISDNMDRIEKKIKSVSDGYTKDFEAFYLKAVEMAGFLRTGVTSFPALDRFNNDIAAEMKLYMNFLHEIEELELSKEALGTFAPLMADHMYREECYYLTKLAETTQIEAPKCDPTKPRLKE</sequence>
<dbReference type="AlphaFoldDB" id="A0A0Q3VHQ4"/>
<comment type="caution">
    <text evidence="1">The sequence shown here is derived from an EMBL/GenBank/DDBJ whole genome shotgun (WGS) entry which is preliminary data.</text>
</comment>
<proteinExistence type="predicted"/>
<dbReference type="SUPFAM" id="SSF158430">
    <property type="entry name" value="Bacillus cereus metalloprotein-like"/>
    <property type="match status" value="2"/>
</dbReference>
<dbReference type="PATRIC" id="fig|1637975.4.peg.3204"/>
<reference evidence="1 2" key="1">
    <citation type="submission" date="2015-09" db="EMBL/GenBank/DDBJ databases">
        <title>Genome sequencing project for genomic taxonomy and phylogenomics of Bacillus-like bacteria.</title>
        <authorList>
            <person name="Liu B."/>
            <person name="Wang J."/>
            <person name="Zhu Y."/>
            <person name="Liu G."/>
            <person name="Chen Q."/>
            <person name="Chen Z."/>
            <person name="Lan J."/>
            <person name="Che J."/>
            <person name="Ge C."/>
            <person name="Shi H."/>
            <person name="Pan Z."/>
            <person name="Liu X."/>
        </authorList>
    </citation>
    <scope>NUCLEOTIDE SEQUENCE [LARGE SCALE GENOMIC DNA]</scope>
    <source>
        <strain evidence="1 2">FJAT-18043</strain>
    </source>
</reference>
<organism evidence="1 2">
    <name type="scientific">Cytobacillus solani</name>
    <dbReference type="NCBI Taxonomy" id="1637975"/>
    <lineage>
        <taxon>Bacteria</taxon>
        <taxon>Bacillati</taxon>
        <taxon>Bacillota</taxon>
        <taxon>Bacilli</taxon>
        <taxon>Bacillales</taxon>
        <taxon>Bacillaceae</taxon>
        <taxon>Cytobacillus</taxon>
    </lineage>
</organism>
<evidence type="ECO:0008006" key="3">
    <source>
        <dbReference type="Google" id="ProtNLM"/>
    </source>
</evidence>
<gene>
    <name evidence="1" type="ORF">AN957_16455</name>
</gene>
<name>A0A0Q3VHQ4_9BACI</name>